<protein>
    <submittedName>
        <fullName evidence="2">Uncharacterized protein</fullName>
    </submittedName>
</protein>
<keyword evidence="1" id="KW-0812">Transmembrane</keyword>
<dbReference type="AlphaFoldDB" id="A0A8X6XF62"/>
<evidence type="ECO:0000256" key="1">
    <source>
        <dbReference type="SAM" id="Phobius"/>
    </source>
</evidence>
<keyword evidence="1" id="KW-1133">Transmembrane helix</keyword>
<comment type="caution">
    <text evidence="2">The sequence shown here is derived from an EMBL/GenBank/DDBJ whole genome shotgun (WGS) entry which is preliminary data.</text>
</comment>
<accession>A0A8X6XF62</accession>
<evidence type="ECO:0000313" key="3">
    <source>
        <dbReference type="Proteomes" id="UP000886998"/>
    </source>
</evidence>
<sequence>MLTTLRHSNAQDEDDPTYVEILRQRTYYENLLILAHFHIVIPLAALFTKPPLRPQLNLNPQKEKMKTQKNCLITPRCLKWEAHQTRDCVIQKPVQILNQLGEAYYMANYSGCPQIPKPRS</sequence>
<keyword evidence="3" id="KW-1185">Reference proteome</keyword>
<reference evidence="2" key="1">
    <citation type="submission" date="2020-08" db="EMBL/GenBank/DDBJ databases">
        <title>Multicomponent nature underlies the extraordinary mechanical properties of spider dragline silk.</title>
        <authorList>
            <person name="Kono N."/>
            <person name="Nakamura H."/>
            <person name="Mori M."/>
            <person name="Yoshida Y."/>
            <person name="Ohtoshi R."/>
            <person name="Malay A.D."/>
            <person name="Moran D.A.P."/>
            <person name="Tomita M."/>
            <person name="Numata K."/>
            <person name="Arakawa K."/>
        </authorList>
    </citation>
    <scope>NUCLEOTIDE SEQUENCE</scope>
</reference>
<gene>
    <name evidence="2" type="ORF">TNIN_429861</name>
</gene>
<dbReference type="Proteomes" id="UP000886998">
    <property type="component" value="Unassembled WGS sequence"/>
</dbReference>
<name>A0A8X6XF62_9ARAC</name>
<dbReference type="EMBL" id="BMAV01008474">
    <property type="protein sequence ID" value="GFY52119.1"/>
    <property type="molecule type" value="Genomic_DNA"/>
</dbReference>
<proteinExistence type="predicted"/>
<feature type="transmembrane region" description="Helical" evidence="1">
    <location>
        <begin position="27"/>
        <end position="47"/>
    </location>
</feature>
<evidence type="ECO:0000313" key="2">
    <source>
        <dbReference type="EMBL" id="GFY52119.1"/>
    </source>
</evidence>
<organism evidence="2 3">
    <name type="scientific">Trichonephila inaurata madagascariensis</name>
    <dbReference type="NCBI Taxonomy" id="2747483"/>
    <lineage>
        <taxon>Eukaryota</taxon>
        <taxon>Metazoa</taxon>
        <taxon>Ecdysozoa</taxon>
        <taxon>Arthropoda</taxon>
        <taxon>Chelicerata</taxon>
        <taxon>Arachnida</taxon>
        <taxon>Araneae</taxon>
        <taxon>Araneomorphae</taxon>
        <taxon>Entelegynae</taxon>
        <taxon>Araneoidea</taxon>
        <taxon>Nephilidae</taxon>
        <taxon>Trichonephila</taxon>
        <taxon>Trichonephila inaurata</taxon>
    </lineage>
</organism>
<keyword evidence="1" id="KW-0472">Membrane</keyword>